<proteinExistence type="predicted"/>
<feature type="compositionally biased region" description="Polar residues" evidence="1">
    <location>
        <begin position="15"/>
        <end position="26"/>
    </location>
</feature>
<dbReference type="EMBL" id="CQPA01000003">
    <property type="protein sequence ID" value="CNT67253.1"/>
    <property type="molecule type" value="Genomic_DNA"/>
</dbReference>
<gene>
    <name evidence="2" type="ORF">ERS008198_00621</name>
</gene>
<name>A0A655BQS4_SALET</name>
<accession>A0A655BQS4</accession>
<reference evidence="2 3" key="1">
    <citation type="submission" date="2015-03" db="EMBL/GenBank/DDBJ databases">
        <authorList>
            <consortium name="Pathogen Informatics"/>
        </authorList>
    </citation>
    <scope>NUCLEOTIDE SEQUENCE [LARGE SCALE GENOMIC DNA]</scope>
    <source>
        <strain evidence="2 3">A1104</strain>
    </source>
</reference>
<feature type="region of interest" description="Disordered" evidence="1">
    <location>
        <begin position="1"/>
        <end position="35"/>
    </location>
</feature>
<evidence type="ECO:0000313" key="2">
    <source>
        <dbReference type="EMBL" id="CNT67253.1"/>
    </source>
</evidence>
<organism evidence="2 3">
    <name type="scientific">Salmonella enterica subsp. enterica serovar Bovismorbificans</name>
    <dbReference type="NCBI Taxonomy" id="58097"/>
    <lineage>
        <taxon>Bacteria</taxon>
        <taxon>Pseudomonadati</taxon>
        <taxon>Pseudomonadota</taxon>
        <taxon>Gammaproteobacteria</taxon>
        <taxon>Enterobacterales</taxon>
        <taxon>Enterobacteriaceae</taxon>
        <taxon>Salmonella</taxon>
    </lineage>
</organism>
<dbReference type="AlphaFoldDB" id="A0A655BQS4"/>
<evidence type="ECO:0000313" key="3">
    <source>
        <dbReference type="Proteomes" id="UP000041314"/>
    </source>
</evidence>
<sequence>MVSGKPSEAPKPQRMTETPATQSLSTKIIRPMPSAPINALARTTVTRL</sequence>
<protein>
    <submittedName>
        <fullName evidence="2">Uncharacterized protein</fullName>
    </submittedName>
</protein>
<dbReference type="Proteomes" id="UP000041314">
    <property type="component" value="Unassembled WGS sequence"/>
</dbReference>
<evidence type="ECO:0000256" key="1">
    <source>
        <dbReference type="SAM" id="MobiDB-lite"/>
    </source>
</evidence>